<evidence type="ECO:0000313" key="2">
    <source>
        <dbReference type="EMBL" id="VUW85352.1"/>
    </source>
</evidence>
<reference evidence="1 3" key="1">
    <citation type="submission" date="2014-09" db="EMBL/GenBank/DDBJ databases">
        <authorList>
            <person name="Bertelli C."/>
        </authorList>
    </citation>
    <scope>NUCLEOTIDE SEQUENCE [LARGE SCALE GENOMIC DNA]</scope>
    <source>
        <strain evidence="1 3">BIC1401111250</strain>
    </source>
</reference>
<dbReference type="EMBL" id="CABHML010000079">
    <property type="protein sequence ID" value="VUW85352.1"/>
    <property type="molecule type" value="Genomic_DNA"/>
</dbReference>
<dbReference type="Proteomes" id="UP000043107">
    <property type="component" value="Unassembled WGS sequence"/>
</dbReference>
<keyword evidence="3" id="KW-1185">Reference proteome</keyword>
<accession>A0A564S6C6</accession>
<protein>
    <submittedName>
        <fullName evidence="2">Uncharacterized protein</fullName>
    </submittedName>
</protein>
<evidence type="ECO:0000313" key="4">
    <source>
        <dbReference type="Proteomes" id="UP000319252"/>
    </source>
</evidence>
<dbReference type="AlphaFoldDB" id="A0A564S6C6"/>
<evidence type="ECO:0000313" key="3">
    <source>
        <dbReference type="Proteomes" id="UP000043107"/>
    </source>
</evidence>
<dbReference type="EMBL" id="CCWP01000023">
    <property type="protein sequence ID" value="CEF00780.1"/>
    <property type="molecule type" value="Genomic_DNA"/>
</dbReference>
<name>A0A564S6C6_BIFLI</name>
<dbReference type="Proteomes" id="UP000319252">
    <property type="component" value="Unassembled WGS sequence"/>
</dbReference>
<organism evidence="2 4">
    <name type="scientific">Bifidobacterium longum subsp. infantis</name>
    <dbReference type="NCBI Taxonomy" id="1682"/>
    <lineage>
        <taxon>Bacteria</taxon>
        <taxon>Bacillati</taxon>
        <taxon>Actinomycetota</taxon>
        <taxon>Actinomycetes</taxon>
        <taxon>Bifidobacteriales</taxon>
        <taxon>Bifidobacteriaceae</taxon>
        <taxon>Bifidobacterium</taxon>
    </lineage>
</organism>
<gene>
    <name evidence="1" type="ORF">BLIC_c01109</name>
    <name evidence="2" type="ORF">BLONGUMMC1_02210</name>
</gene>
<reference evidence="2 4" key="2">
    <citation type="submission" date="2019-07" db="EMBL/GenBank/DDBJ databases">
        <authorList>
            <person name="Chang H.-W."/>
            <person name="Raman A."/>
            <person name="Venkatesh S."/>
            <person name="Gehrig J."/>
        </authorList>
    </citation>
    <scope>NUCLEOTIDE SEQUENCE [LARGE SCALE GENOMIC DNA]</scope>
    <source>
        <strain evidence="2">B.longum_ssp_infantis_4</strain>
    </source>
</reference>
<sequence length="33" mass="3991">MELVFVRLDDHTPLIIHANNLTKGFRDEIRRNR</sequence>
<evidence type="ECO:0000313" key="1">
    <source>
        <dbReference type="EMBL" id="CEF00780.1"/>
    </source>
</evidence>
<proteinExistence type="predicted"/>